<dbReference type="STRING" id="35814.BBB42_11835"/>
<name>A0A158M6I9_9BORD</name>
<dbReference type="AlphaFoldDB" id="A0A158M6I9"/>
<dbReference type="Gene3D" id="1.10.10.10">
    <property type="entry name" value="Winged helix-like DNA-binding domain superfamily/Winged helix DNA-binding domain"/>
    <property type="match status" value="1"/>
</dbReference>
<evidence type="ECO:0000313" key="6">
    <source>
        <dbReference type="Proteomes" id="UP000026682"/>
    </source>
</evidence>
<dbReference type="EMBL" id="JFZZ01000059">
    <property type="protein sequence ID" value="KAK95362.1"/>
    <property type="molecule type" value="Genomic_DNA"/>
</dbReference>
<dbReference type="SMART" id="SM00347">
    <property type="entry name" value="HTH_MARR"/>
    <property type="match status" value="1"/>
</dbReference>
<keyword evidence="3" id="KW-0804">Transcription</keyword>
<dbReference type="PANTHER" id="PTHR42756:SF1">
    <property type="entry name" value="TRANSCRIPTIONAL REPRESSOR OF EMRAB OPERON"/>
    <property type="match status" value="1"/>
</dbReference>
<dbReference type="InterPro" id="IPR000835">
    <property type="entry name" value="HTH_MarR-typ"/>
</dbReference>
<dbReference type="PRINTS" id="PR00598">
    <property type="entry name" value="HTHMARR"/>
</dbReference>
<gene>
    <name evidence="5" type="ORF">L497_1702</name>
</gene>
<proteinExistence type="predicted"/>
<dbReference type="GeneID" id="93119483"/>
<dbReference type="Proteomes" id="UP000026682">
    <property type="component" value="Unassembled WGS sequence"/>
</dbReference>
<reference evidence="5 6" key="1">
    <citation type="submission" date="2014-03" db="EMBL/GenBank/DDBJ databases">
        <title>Genome sequence of Bordetella holmseii.</title>
        <authorList>
            <person name="Harvill E."/>
            <person name="Goodfield L.L."/>
            <person name="Ivanov Y."/>
            <person name="Meyer J.A."/>
            <person name="Newth C."/>
            <person name="Cassiday P."/>
            <person name="Tondella M.L."/>
            <person name="Liao P."/>
            <person name="Zimmerman J."/>
            <person name="Meert K."/>
            <person name="Wessel D."/>
            <person name="Berger J."/>
            <person name="Dean J.M."/>
            <person name="Holubkov R."/>
            <person name="Burr J."/>
            <person name="Liu T."/>
            <person name="Brinkac L.M."/>
            <person name="Sanka R."/>
            <person name="Kim M."/>
            <person name="Losada L."/>
        </authorList>
    </citation>
    <scope>NUCLEOTIDE SEQUENCE [LARGE SCALE GENOMIC DNA]</scope>
    <source>
        <strain evidence="5 6">CDC-H585-BH</strain>
    </source>
</reference>
<dbReference type="GO" id="GO:0003677">
    <property type="term" value="F:DNA binding"/>
    <property type="evidence" value="ECO:0007669"/>
    <property type="project" value="UniProtKB-KW"/>
</dbReference>
<comment type="caution">
    <text evidence="5">The sequence shown here is derived from an EMBL/GenBank/DDBJ whole genome shotgun (WGS) entry which is preliminary data.</text>
</comment>
<dbReference type="PANTHER" id="PTHR42756">
    <property type="entry name" value="TRANSCRIPTIONAL REGULATOR, MARR"/>
    <property type="match status" value="1"/>
</dbReference>
<dbReference type="PROSITE" id="PS01117">
    <property type="entry name" value="HTH_MARR_1"/>
    <property type="match status" value="1"/>
</dbReference>
<protein>
    <submittedName>
        <fullName evidence="5">Multiple antibiotic resistance protein MarR family protein</fullName>
    </submittedName>
</protein>
<evidence type="ECO:0000256" key="3">
    <source>
        <dbReference type="ARBA" id="ARBA00023163"/>
    </source>
</evidence>
<keyword evidence="2" id="KW-0238">DNA-binding</keyword>
<evidence type="ECO:0000259" key="4">
    <source>
        <dbReference type="PROSITE" id="PS50995"/>
    </source>
</evidence>
<dbReference type="GO" id="GO:0003700">
    <property type="term" value="F:DNA-binding transcription factor activity"/>
    <property type="evidence" value="ECO:0007669"/>
    <property type="project" value="InterPro"/>
</dbReference>
<dbReference type="InterPro" id="IPR023187">
    <property type="entry name" value="Tscrpt_reg_MarR-type_CS"/>
</dbReference>
<keyword evidence="1" id="KW-0805">Transcription regulation</keyword>
<organism evidence="5 6">
    <name type="scientific">Bordetella holmesii CDC-H585-BH</name>
    <dbReference type="NCBI Taxonomy" id="1331206"/>
    <lineage>
        <taxon>Bacteria</taxon>
        <taxon>Pseudomonadati</taxon>
        <taxon>Pseudomonadota</taxon>
        <taxon>Betaproteobacteria</taxon>
        <taxon>Burkholderiales</taxon>
        <taxon>Alcaligenaceae</taxon>
        <taxon>Bordetella</taxon>
    </lineage>
</organism>
<dbReference type="SUPFAM" id="SSF46785">
    <property type="entry name" value="Winged helix' DNA-binding domain"/>
    <property type="match status" value="1"/>
</dbReference>
<sequence>MNPAKPDPAAPSNVHYRADTVTASEDNCGFLIKLVHQSLNRMLDQEMAPLDLTAMQWRPLALIERGRADTSAELARIIGVDTGAMTRTLDRLELKGLLRRMRSNEDRRVIKLELTDSGLAKARQIPTYIAKALNTHLRGFSPEEVLQLRHLLNRMLANGSQQGCS</sequence>
<evidence type="ECO:0000256" key="2">
    <source>
        <dbReference type="ARBA" id="ARBA00023125"/>
    </source>
</evidence>
<dbReference type="InterPro" id="IPR036390">
    <property type="entry name" value="WH_DNA-bd_sf"/>
</dbReference>
<feature type="domain" description="HTH marR-type" evidence="4">
    <location>
        <begin position="25"/>
        <end position="157"/>
    </location>
</feature>
<dbReference type="RefSeq" id="WP_005014704.1">
    <property type="nucleotide sequence ID" value="NZ_JFZZ01000059.1"/>
</dbReference>
<dbReference type="PATRIC" id="fig|1331206.3.peg.1580"/>
<dbReference type="PROSITE" id="PS50995">
    <property type="entry name" value="HTH_MARR_2"/>
    <property type="match status" value="1"/>
</dbReference>
<accession>A0A158M6I9</accession>
<dbReference type="InterPro" id="IPR036388">
    <property type="entry name" value="WH-like_DNA-bd_sf"/>
</dbReference>
<evidence type="ECO:0000313" key="5">
    <source>
        <dbReference type="EMBL" id="KAK95362.1"/>
    </source>
</evidence>
<dbReference type="Pfam" id="PF01047">
    <property type="entry name" value="MarR"/>
    <property type="match status" value="1"/>
</dbReference>
<evidence type="ECO:0000256" key="1">
    <source>
        <dbReference type="ARBA" id="ARBA00023015"/>
    </source>
</evidence>